<dbReference type="Gene3D" id="3.10.350.10">
    <property type="entry name" value="LysM domain"/>
    <property type="match status" value="2"/>
</dbReference>
<keyword evidence="5" id="KW-0961">Cell wall biogenesis/degradation</keyword>
<dbReference type="PROSITE" id="PS51257">
    <property type="entry name" value="PROKAR_LIPOPROTEIN"/>
    <property type="match status" value="1"/>
</dbReference>
<dbReference type="SUPFAM" id="SSF53955">
    <property type="entry name" value="Lysozyme-like"/>
    <property type="match status" value="1"/>
</dbReference>
<dbReference type="InterPro" id="IPR008258">
    <property type="entry name" value="Transglycosylase_SLT_dom_1"/>
</dbReference>
<evidence type="ECO:0000313" key="7">
    <source>
        <dbReference type="EMBL" id="EYU14483.1"/>
    </source>
</evidence>
<comment type="caution">
    <text evidence="7">The sequence shown here is derived from an EMBL/GenBank/DDBJ whole genome shotgun (WGS) entry which is preliminary data.</text>
</comment>
<dbReference type="FunFam" id="1.10.530.10:FF:000004">
    <property type="entry name" value="Membrane-bound lytic murein transglycosylase D"/>
    <property type="match status" value="1"/>
</dbReference>
<dbReference type="PROSITE" id="PS51782">
    <property type="entry name" value="LYSM"/>
    <property type="match status" value="2"/>
</dbReference>
<dbReference type="NCBIfam" id="NF008050">
    <property type="entry name" value="PRK10783.1"/>
    <property type="match status" value="1"/>
</dbReference>
<sequence>MKTKAILFASVLLVGCQSGPDWSTTAGQRAQNSSSTSLKTGKIAATNDTDQLAAYWGEDGSGAQRELWGYIRDELKMKIPDNYRVREQRNYYLKNKSYLHDVTLRAEPYMYWIVRQIKQRDMPMELVLVPIVESAFNPHATSRAKAAGLWQIVPDTGRNYGLTQDKWYDARRDVAASTTAALNLLQRLNKMFNGDWLLTIAAYNSGEGRVMRAIKENQIKGKPTDFWSLSLPRETTLYVPKVLALSDVIRNSDKYGITLPKSNNQRALAQVDVGQQITLSQAAELAGMSLTSIKAYNPGYKRGVTSPNGPHYIMLPKAKVDQFKHSLANKTVLSNIRQEVANNNRRLSKQSQYKVRSGDTLSAIAKRFNVSTRELQRMNNLKTAKLLKIGQVLRVNNDNAIIYRVRQGDSIASIAKRHGINIKDLMNWNDGIKTTDIKPGIELTLYVDEFSDEA</sequence>
<comment type="similarity">
    <text evidence="2">Belongs to the transglycosylase Slt family.</text>
</comment>
<dbReference type="InterPro" id="IPR023346">
    <property type="entry name" value="Lysozyme-like_dom_sf"/>
</dbReference>
<dbReference type="CDD" id="cd16894">
    <property type="entry name" value="MltD-like"/>
    <property type="match status" value="1"/>
</dbReference>
<dbReference type="GO" id="GO:0071555">
    <property type="term" value="P:cell wall organization"/>
    <property type="evidence" value="ECO:0007669"/>
    <property type="project" value="UniProtKB-KW"/>
</dbReference>
<proteinExistence type="inferred from homology"/>
<evidence type="ECO:0000256" key="4">
    <source>
        <dbReference type="ARBA" id="ARBA00023239"/>
    </source>
</evidence>
<dbReference type="GO" id="GO:0000270">
    <property type="term" value="P:peptidoglycan metabolic process"/>
    <property type="evidence" value="ECO:0007669"/>
    <property type="project" value="InterPro"/>
</dbReference>
<dbReference type="PROSITE" id="PS00922">
    <property type="entry name" value="TRANSGLYCOSYLASE"/>
    <property type="match status" value="1"/>
</dbReference>
<evidence type="ECO:0000313" key="8">
    <source>
        <dbReference type="Proteomes" id="UP000023464"/>
    </source>
</evidence>
<dbReference type="Pfam" id="PF01464">
    <property type="entry name" value="SLT"/>
    <property type="match status" value="1"/>
</dbReference>
<keyword evidence="8" id="KW-1185">Reference proteome</keyword>
<accession>A0A022PHX1</accession>
<reference evidence="7 8" key="1">
    <citation type="submission" date="2014-03" db="EMBL/GenBank/DDBJ databases">
        <title>Draft Genome of Photorhabdus luminescens BA1, an Egyptian Isolate.</title>
        <authorList>
            <person name="Ghazal S."/>
            <person name="Hurst S.G.IV."/>
            <person name="Morris K."/>
            <person name="Thomas K."/>
            <person name="Tisa L.S."/>
        </authorList>
    </citation>
    <scope>NUCLEOTIDE SEQUENCE [LARGE SCALE GENOMIC DNA]</scope>
    <source>
        <strain evidence="7 8">BA1</strain>
    </source>
</reference>
<feature type="domain" description="LysM" evidence="6">
    <location>
        <begin position="401"/>
        <end position="445"/>
    </location>
</feature>
<dbReference type="GO" id="GO:0008932">
    <property type="term" value="F:lytic endotransglycosylase activity"/>
    <property type="evidence" value="ECO:0007669"/>
    <property type="project" value="TreeGrafter"/>
</dbReference>
<dbReference type="InterPro" id="IPR000189">
    <property type="entry name" value="Transglyc_AS"/>
</dbReference>
<evidence type="ECO:0000256" key="3">
    <source>
        <dbReference type="ARBA" id="ARBA00012587"/>
    </source>
</evidence>
<feature type="domain" description="LysM" evidence="6">
    <location>
        <begin position="351"/>
        <end position="395"/>
    </location>
</feature>
<protein>
    <recommendedName>
        <fullName evidence="3">peptidoglycan lytic exotransglycosylase</fullName>
        <ecNumber evidence="3">4.2.2.n1</ecNumber>
    </recommendedName>
</protein>
<comment type="catalytic activity">
    <reaction evidence="1">
        <text>Exolytic cleavage of the (1-&gt;4)-beta-glycosidic linkage between N-acetylmuramic acid (MurNAc) and N-acetylglucosamine (GlcNAc) residues in peptidoglycan, from either the reducing or the non-reducing ends of the peptidoglycan chains, with concomitant formation of a 1,6-anhydrobond in the MurNAc residue.</text>
        <dbReference type="EC" id="4.2.2.n1"/>
    </reaction>
</comment>
<keyword evidence="7" id="KW-0326">Glycosidase</keyword>
<dbReference type="RefSeq" id="WP_036780467.1">
    <property type="nucleotide sequence ID" value="NZ_CAWLTM010000069.1"/>
</dbReference>
<evidence type="ECO:0000256" key="5">
    <source>
        <dbReference type="ARBA" id="ARBA00023316"/>
    </source>
</evidence>
<dbReference type="AlphaFoldDB" id="A0A022PHX1"/>
<dbReference type="PANTHER" id="PTHR33734:SF22">
    <property type="entry name" value="MEMBRANE-BOUND LYTIC MUREIN TRANSGLYCOSYLASE D"/>
    <property type="match status" value="1"/>
</dbReference>
<name>A0A022PHX1_9GAMM</name>
<evidence type="ECO:0000256" key="1">
    <source>
        <dbReference type="ARBA" id="ARBA00001420"/>
    </source>
</evidence>
<dbReference type="PANTHER" id="PTHR33734">
    <property type="entry name" value="LYSM DOMAIN-CONTAINING GPI-ANCHORED PROTEIN 2"/>
    <property type="match status" value="1"/>
</dbReference>
<organism evidence="7 8">
    <name type="scientific">Photorhabdus aegyptia</name>
    <dbReference type="NCBI Taxonomy" id="2805098"/>
    <lineage>
        <taxon>Bacteria</taxon>
        <taxon>Pseudomonadati</taxon>
        <taxon>Pseudomonadota</taxon>
        <taxon>Gammaproteobacteria</taxon>
        <taxon>Enterobacterales</taxon>
        <taxon>Morganellaceae</taxon>
        <taxon>Photorhabdus</taxon>
    </lineage>
</organism>
<keyword evidence="7" id="KW-0378">Hydrolase</keyword>
<dbReference type="CDD" id="cd00118">
    <property type="entry name" value="LysM"/>
    <property type="match status" value="2"/>
</dbReference>
<dbReference type="Proteomes" id="UP000023464">
    <property type="component" value="Unassembled WGS sequence"/>
</dbReference>
<dbReference type="GO" id="GO:0016020">
    <property type="term" value="C:membrane"/>
    <property type="evidence" value="ECO:0007669"/>
    <property type="project" value="InterPro"/>
</dbReference>
<dbReference type="Pfam" id="PF01476">
    <property type="entry name" value="LysM"/>
    <property type="match status" value="2"/>
</dbReference>
<dbReference type="Gene3D" id="1.10.530.10">
    <property type="match status" value="1"/>
</dbReference>
<dbReference type="GO" id="GO:0016798">
    <property type="term" value="F:hydrolase activity, acting on glycosyl bonds"/>
    <property type="evidence" value="ECO:0007669"/>
    <property type="project" value="UniProtKB-KW"/>
</dbReference>
<dbReference type="EMBL" id="JFGV01000046">
    <property type="protein sequence ID" value="EYU14483.1"/>
    <property type="molecule type" value="Genomic_DNA"/>
</dbReference>
<dbReference type="EC" id="4.2.2.n1" evidence="3"/>
<dbReference type="SMART" id="SM00257">
    <property type="entry name" value="LysM"/>
    <property type="match status" value="2"/>
</dbReference>
<dbReference type="PATRIC" id="fig|1393736.3.peg.3064"/>
<gene>
    <name evidence="7" type="ORF">BA1DRAFT_02990</name>
</gene>
<dbReference type="InterPro" id="IPR036779">
    <property type="entry name" value="LysM_dom_sf"/>
</dbReference>
<dbReference type="InterPro" id="IPR018392">
    <property type="entry name" value="LysM"/>
</dbReference>
<evidence type="ECO:0000259" key="6">
    <source>
        <dbReference type="PROSITE" id="PS51782"/>
    </source>
</evidence>
<evidence type="ECO:0000256" key="2">
    <source>
        <dbReference type="ARBA" id="ARBA00007734"/>
    </source>
</evidence>
<dbReference type="SUPFAM" id="SSF54106">
    <property type="entry name" value="LysM domain"/>
    <property type="match status" value="2"/>
</dbReference>
<keyword evidence="4" id="KW-0456">Lyase</keyword>